<feature type="non-terminal residue" evidence="2">
    <location>
        <position position="1"/>
    </location>
</feature>
<dbReference type="InParanoid" id="A0A1E7EQA9"/>
<dbReference type="Gene3D" id="1.10.472.10">
    <property type="entry name" value="Cyclin-like"/>
    <property type="match status" value="2"/>
</dbReference>
<name>A0A1E7EQA9_9STRA</name>
<dbReference type="OrthoDB" id="5590282at2759"/>
<protein>
    <recommendedName>
        <fullName evidence="1">Cyclin N-terminal domain-containing protein</fullName>
    </recommendedName>
</protein>
<organism evidence="2 3">
    <name type="scientific">Fragilariopsis cylindrus CCMP1102</name>
    <dbReference type="NCBI Taxonomy" id="635003"/>
    <lineage>
        <taxon>Eukaryota</taxon>
        <taxon>Sar</taxon>
        <taxon>Stramenopiles</taxon>
        <taxon>Ochrophyta</taxon>
        <taxon>Bacillariophyta</taxon>
        <taxon>Bacillariophyceae</taxon>
        <taxon>Bacillariophycidae</taxon>
        <taxon>Bacillariales</taxon>
        <taxon>Bacillariaceae</taxon>
        <taxon>Fragilariopsis</taxon>
    </lineage>
</organism>
<keyword evidence="3" id="KW-1185">Reference proteome</keyword>
<reference evidence="2 3" key="1">
    <citation type="submission" date="2016-09" db="EMBL/GenBank/DDBJ databases">
        <title>Extensive genetic diversity and differential bi-allelic expression allows diatom success in the polar Southern Ocean.</title>
        <authorList>
            <consortium name="DOE Joint Genome Institute"/>
            <person name="Mock T."/>
            <person name="Otillar R.P."/>
            <person name="Strauss J."/>
            <person name="Dupont C."/>
            <person name="Frickenhaus S."/>
            <person name="Maumus F."/>
            <person name="Mcmullan M."/>
            <person name="Sanges R."/>
            <person name="Schmutz J."/>
            <person name="Toseland A."/>
            <person name="Valas R."/>
            <person name="Veluchamy A."/>
            <person name="Ward B.J."/>
            <person name="Allen A."/>
            <person name="Barry K."/>
            <person name="Falciatore A."/>
            <person name="Ferrante M."/>
            <person name="Fortunato A.E."/>
            <person name="Gloeckner G."/>
            <person name="Gruber A."/>
            <person name="Hipkin R."/>
            <person name="Janech M."/>
            <person name="Kroth P."/>
            <person name="Leese F."/>
            <person name="Lindquist E."/>
            <person name="Lyon B.R."/>
            <person name="Martin J."/>
            <person name="Mayer C."/>
            <person name="Parker M."/>
            <person name="Quesneville H."/>
            <person name="Raymond J."/>
            <person name="Uhlig C."/>
            <person name="Valentin K.U."/>
            <person name="Worden A.Z."/>
            <person name="Armbrust E.V."/>
            <person name="Bowler C."/>
            <person name="Green B."/>
            <person name="Moulton V."/>
            <person name="Van Oosterhout C."/>
            <person name="Grigoriev I."/>
        </authorList>
    </citation>
    <scope>NUCLEOTIDE SEQUENCE [LARGE SCALE GENOMIC DNA]</scope>
    <source>
        <strain evidence="2 3">CCMP1102</strain>
    </source>
</reference>
<dbReference type="InterPro" id="IPR036915">
    <property type="entry name" value="Cyclin-like_sf"/>
</dbReference>
<gene>
    <name evidence="2" type="ORF">FRACYDRAFT_154054</name>
</gene>
<dbReference type="AlphaFoldDB" id="A0A1E7EQA9"/>
<sequence>ICVWLYNVVDHFNLPREIVCISLNYFDRFMATLSTSSNSSSSSSICGVTKLQKITQPISLSTLAGLSRGLFSQLDIITMETILLKSLHWKLHPPTLHSYISLMLRLIPT</sequence>
<dbReference type="SUPFAM" id="SSF47954">
    <property type="entry name" value="Cyclin-like"/>
    <property type="match status" value="1"/>
</dbReference>
<feature type="domain" description="Cyclin N-terminal" evidence="1">
    <location>
        <begin position="3"/>
        <end position="91"/>
    </location>
</feature>
<proteinExistence type="predicted"/>
<dbReference type="Proteomes" id="UP000095751">
    <property type="component" value="Unassembled WGS sequence"/>
</dbReference>
<dbReference type="Pfam" id="PF00134">
    <property type="entry name" value="Cyclin_N"/>
    <property type="match status" value="1"/>
</dbReference>
<evidence type="ECO:0000313" key="2">
    <source>
        <dbReference type="EMBL" id="OEU08131.1"/>
    </source>
</evidence>
<evidence type="ECO:0000259" key="1">
    <source>
        <dbReference type="Pfam" id="PF00134"/>
    </source>
</evidence>
<feature type="non-terminal residue" evidence="2">
    <location>
        <position position="109"/>
    </location>
</feature>
<dbReference type="KEGG" id="fcy:FRACYDRAFT_154054"/>
<dbReference type="EMBL" id="KV784382">
    <property type="protein sequence ID" value="OEU08131.1"/>
    <property type="molecule type" value="Genomic_DNA"/>
</dbReference>
<evidence type="ECO:0000313" key="3">
    <source>
        <dbReference type="Proteomes" id="UP000095751"/>
    </source>
</evidence>
<dbReference type="InterPro" id="IPR006671">
    <property type="entry name" value="Cyclin_N"/>
</dbReference>
<accession>A0A1E7EQA9</accession>